<proteinExistence type="predicted"/>
<sequence>MIEAPSTREPLKLVREAIRIYPARISSDAATRAIGSTRAIENTAADTVQNLADTVNV</sequence>
<evidence type="ECO:0000313" key="2">
    <source>
        <dbReference type="Proteomes" id="UP001370348"/>
    </source>
</evidence>
<dbReference type="RefSeq" id="WP_394824778.1">
    <property type="nucleotide sequence ID" value="NZ_CP089984.1"/>
</dbReference>
<name>A0ABZ2LW78_9BACT</name>
<keyword evidence="2" id="KW-1185">Reference proteome</keyword>
<evidence type="ECO:0000313" key="1">
    <source>
        <dbReference type="EMBL" id="WXB15153.1"/>
    </source>
</evidence>
<gene>
    <name evidence="1" type="ORF">LZC94_45960</name>
</gene>
<organism evidence="1 2">
    <name type="scientific">Pendulispora albinea</name>
    <dbReference type="NCBI Taxonomy" id="2741071"/>
    <lineage>
        <taxon>Bacteria</taxon>
        <taxon>Pseudomonadati</taxon>
        <taxon>Myxococcota</taxon>
        <taxon>Myxococcia</taxon>
        <taxon>Myxococcales</taxon>
        <taxon>Sorangiineae</taxon>
        <taxon>Pendulisporaceae</taxon>
        <taxon>Pendulispora</taxon>
    </lineage>
</organism>
<protein>
    <submittedName>
        <fullName evidence="1">Uncharacterized protein</fullName>
    </submittedName>
</protein>
<reference evidence="1 2" key="1">
    <citation type="submission" date="2021-12" db="EMBL/GenBank/DDBJ databases">
        <title>Discovery of the Pendulisporaceae a myxobacterial family with distinct sporulation behavior and unique specialized metabolism.</title>
        <authorList>
            <person name="Garcia R."/>
            <person name="Popoff A."/>
            <person name="Bader C.D."/>
            <person name="Loehr J."/>
            <person name="Walesch S."/>
            <person name="Walt C."/>
            <person name="Boldt J."/>
            <person name="Bunk B."/>
            <person name="Haeckl F.J.F.P.J."/>
            <person name="Gunesch A.P."/>
            <person name="Birkelbach J."/>
            <person name="Nuebel U."/>
            <person name="Pietschmann T."/>
            <person name="Bach T."/>
            <person name="Mueller R."/>
        </authorList>
    </citation>
    <scope>NUCLEOTIDE SEQUENCE [LARGE SCALE GENOMIC DNA]</scope>
    <source>
        <strain evidence="1 2">MSr11954</strain>
    </source>
</reference>
<dbReference type="EMBL" id="CP089984">
    <property type="protein sequence ID" value="WXB15153.1"/>
    <property type="molecule type" value="Genomic_DNA"/>
</dbReference>
<dbReference type="Proteomes" id="UP001370348">
    <property type="component" value="Chromosome"/>
</dbReference>
<accession>A0ABZ2LW78</accession>